<evidence type="ECO:0008006" key="4">
    <source>
        <dbReference type="Google" id="ProtNLM"/>
    </source>
</evidence>
<sequence length="290" mass="31869">MSSGHRGGVRLTAEAETDFFGVARRPTEPWGKRLAGWFTNKGSLSNMATFSAMILGLIIVASTPGGVPDRRKVTCPPDAVSGSNVFGQYILAFGLFGFAGGVTNWLAVKMLFDNVCGLPGSGVIPKRFREIRASIKDMFLKTFFERRFLENYLEQKAGQLTASINIEDKIQALLESPQVDAIIDSKLGMMLAMLGIDPASLKPIIKPFVLDMGSDMAPLLMDMFDANSMLNVDTMREEVEQMMDVKLQELTPDAVKRLIEDVIREHLGWLIVWGNVFGGVLGLLSRALGY</sequence>
<keyword evidence="1" id="KW-1133">Transmembrane helix</keyword>
<protein>
    <recommendedName>
        <fullName evidence="4">DUF445 domain-containing protein</fullName>
    </recommendedName>
</protein>
<feature type="transmembrane region" description="Helical" evidence="1">
    <location>
        <begin position="267"/>
        <end position="288"/>
    </location>
</feature>
<dbReference type="OrthoDB" id="446769at2759"/>
<dbReference type="RefSeq" id="XP_013756710.1">
    <property type="nucleotide sequence ID" value="XM_013901256.1"/>
</dbReference>
<dbReference type="GeneID" id="25565747"/>
<dbReference type="EMBL" id="GL349462">
    <property type="protein sequence ID" value="KNC50745.1"/>
    <property type="molecule type" value="Genomic_DNA"/>
</dbReference>
<evidence type="ECO:0000313" key="3">
    <source>
        <dbReference type="Proteomes" id="UP000054408"/>
    </source>
</evidence>
<proteinExistence type="predicted"/>
<name>A0A0L0DEU7_THETB</name>
<keyword evidence="3" id="KW-1185">Reference proteome</keyword>
<keyword evidence="1" id="KW-0812">Transmembrane</keyword>
<dbReference type="PANTHER" id="PTHR38568">
    <property type="entry name" value="DUF445 DOMAIN-CONTAINING PROTEIN-RELATED"/>
    <property type="match status" value="1"/>
</dbReference>
<dbReference type="eggNOG" id="ENOG502S2FN">
    <property type="taxonomic scope" value="Eukaryota"/>
</dbReference>
<evidence type="ECO:0000256" key="1">
    <source>
        <dbReference type="SAM" id="Phobius"/>
    </source>
</evidence>
<dbReference type="Proteomes" id="UP000054408">
    <property type="component" value="Unassembled WGS sequence"/>
</dbReference>
<feature type="transmembrane region" description="Helical" evidence="1">
    <location>
        <begin position="86"/>
        <end position="108"/>
    </location>
</feature>
<dbReference type="PANTHER" id="PTHR38568:SF2">
    <property type="entry name" value="DUF445 DOMAIN-CONTAINING PROTEIN"/>
    <property type="match status" value="1"/>
</dbReference>
<reference evidence="2 3" key="1">
    <citation type="submission" date="2010-05" db="EMBL/GenBank/DDBJ databases">
        <title>The Genome Sequence of Thecamonas trahens ATCC 50062.</title>
        <authorList>
            <consortium name="The Broad Institute Genome Sequencing Platform"/>
            <person name="Russ C."/>
            <person name="Cuomo C."/>
            <person name="Shea T."/>
            <person name="Young S.K."/>
            <person name="Zeng Q."/>
            <person name="Koehrsen M."/>
            <person name="Haas B."/>
            <person name="Borodovsky M."/>
            <person name="Guigo R."/>
            <person name="Alvarado L."/>
            <person name="Berlin A."/>
            <person name="Bochicchio J."/>
            <person name="Borenstein D."/>
            <person name="Chapman S."/>
            <person name="Chen Z."/>
            <person name="Freedman E."/>
            <person name="Gellesch M."/>
            <person name="Goldberg J."/>
            <person name="Griggs A."/>
            <person name="Gujja S."/>
            <person name="Heilman E."/>
            <person name="Heiman D."/>
            <person name="Hepburn T."/>
            <person name="Howarth C."/>
            <person name="Jen D."/>
            <person name="Larson L."/>
            <person name="Mehta T."/>
            <person name="Park D."/>
            <person name="Pearson M."/>
            <person name="Roberts A."/>
            <person name="Saif S."/>
            <person name="Shenoy N."/>
            <person name="Sisk P."/>
            <person name="Stolte C."/>
            <person name="Sykes S."/>
            <person name="Thomson T."/>
            <person name="Walk T."/>
            <person name="White J."/>
            <person name="Yandava C."/>
            <person name="Burger G."/>
            <person name="Gray M.W."/>
            <person name="Holland P.W.H."/>
            <person name="King N."/>
            <person name="Lang F.B.F."/>
            <person name="Roger A.J."/>
            <person name="Ruiz-Trillo I."/>
            <person name="Lander E."/>
            <person name="Nusbaum C."/>
        </authorList>
    </citation>
    <scope>NUCLEOTIDE SEQUENCE [LARGE SCALE GENOMIC DNA]</scope>
    <source>
        <strain evidence="2 3">ATCC 50062</strain>
    </source>
</reference>
<gene>
    <name evidence="2" type="ORF">AMSG_06634</name>
</gene>
<keyword evidence="1" id="KW-0472">Membrane</keyword>
<organism evidence="2 3">
    <name type="scientific">Thecamonas trahens ATCC 50062</name>
    <dbReference type="NCBI Taxonomy" id="461836"/>
    <lineage>
        <taxon>Eukaryota</taxon>
        <taxon>Apusozoa</taxon>
        <taxon>Apusomonadida</taxon>
        <taxon>Apusomonadidae</taxon>
        <taxon>Thecamonas</taxon>
    </lineage>
</organism>
<dbReference type="OMA" id="LAVHMLF"/>
<dbReference type="AlphaFoldDB" id="A0A0L0DEU7"/>
<feature type="transmembrane region" description="Helical" evidence="1">
    <location>
        <begin position="47"/>
        <end position="66"/>
    </location>
</feature>
<accession>A0A0L0DEU7</accession>
<evidence type="ECO:0000313" key="2">
    <source>
        <dbReference type="EMBL" id="KNC50745.1"/>
    </source>
</evidence>